<sequence length="56" mass="6253">METRIKSSCCLVLSLKVLSRWRWEAEAEDEIGGDTAVGEDRSSLPWSGSRELGPEE</sequence>
<dbReference type="Proteomes" id="UP000636800">
    <property type="component" value="Chromosome 7"/>
</dbReference>
<evidence type="ECO:0000313" key="3">
    <source>
        <dbReference type="Proteomes" id="UP000636800"/>
    </source>
</evidence>
<reference evidence="2 3" key="1">
    <citation type="journal article" date="2020" name="Nat. Food">
        <title>A phased Vanilla planifolia genome enables genetic improvement of flavour and production.</title>
        <authorList>
            <person name="Hasing T."/>
            <person name="Tang H."/>
            <person name="Brym M."/>
            <person name="Khazi F."/>
            <person name="Huang T."/>
            <person name="Chambers A.H."/>
        </authorList>
    </citation>
    <scope>NUCLEOTIDE SEQUENCE [LARGE SCALE GENOMIC DNA]</scope>
    <source>
        <tissue evidence="2">Leaf</tissue>
    </source>
</reference>
<gene>
    <name evidence="2" type="ORF">HPP92_014775</name>
</gene>
<evidence type="ECO:0000256" key="1">
    <source>
        <dbReference type="SAM" id="MobiDB-lite"/>
    </source>
</evidence>
<protein>
    <submittedName>
        <fullName evidence="2">Uncharacterized protein</fullName>
    </submittedName>
</protein>
<evidence type="ECO:0000313" key="2">
    <source>
        <dbReference type="EMBL" id="KAG0472918.1"/>
    </source>
</evidence>
<comment type="caution">
    <text evidence="2">The sequence shown here is derived from an EMBL/GenBank/DDBJ whole genome shotgun (WGS) entry which is preliminary data.</text>
</comment>
<name>A0A835QJY8_VANPL</name>
<feature type="region of interest" description="Disordered" evidence="1">
    <location>
        <begin position="29"/>
        <end position="56"/>
    </location>
</feature>
<organism evidence="2 3">
    <name type="scientific">Vanilla planifolia</name>
    <name type="common">Vanilla</name>
    <dbReference type="NCBI Taxonomy" id="51239"/>
    <lineage>
        <taxon>Eukaryota</taxon>
        <taxon>Viridiplantae</taxon>
        <taxon>Streptophyta</taxon>
        <taxon>Embryophyta</taxon>
        <taxon>Tracheophyta</taxon>
        <taxon>Spermatophyta</taxon>
        <taxon>Magnoliopsida</taxon>
        <taxon>Liliopsida</taxon>
        <taxon>Asparagales</taxon>
        <taxon>Orchidaceae</taxon>
        <taxon>Vanilloideae</taxon>
        <taxon>Vanilleae</taxon>
        <taxon>Vanilla</taxon>
    </lineage>
</organism>
<dbReference type="OrthoDB" id="196847at2759"/>
<dbReference type="EMBL" id="JADCNL010000007">
    <property type="protein sequence ID" value="KAG0472918.1"/>
    <property type="molecule type" value="Genomic_DNA"/>
</dbReference>
<dbReference type="AlphaFoldDB" id="A0A835QJY8"/>
<accession>A0A835QJY8</accession>
<proteinExistence type="predicted"/>
<keyword evidence="3" id="KW-1185">Reference proteome</keyword>